<organism evidence="2 3">
    <name type="scientific">candidate division WWE3 bacterium</name>
    <dbReference type="NCBI Taxonomy" id="2053526"/>
    <lineage>
        <taxon>Bacteria</taxon>
        <taxon>Katanobacteria</taxon>
    </lineage>
</organism>
<dbReference type="Pfam" id="PF13521">
    <property type="entry name" value="AAA_28"/>
    <property type="match status" value="1"/>
</dbReference>
<dbReference type="InterPro" id="IPR038727">
    <property type="entry name" value="NadR/Ttd14_AAA_dom"/>
</dbReference>
<dbReference type="GO" id="GO:0035091">
    <property type="term" value="F:phosphatidylinositol binding"/>
    <property type="evidence" value="ECO:0007669"/>
    <property type="project" value="TreeGrafter"/>
</dbReference>
<dbReference type="SUPFAM" id="SSF52540">
    <property type="entry name" value="P-loop containing nucleoside triphosphate hydrolases"/>
    <property type="match status" value="1"/>
</dbReference>
<dbReference type="InterPro" id="IPR027417">
    <property type="entry name" value="P-loop_NTPase"/>
</dbReference>
<name>A0A928TW73_UNCKA</name>
<dbReference type="InterPro" id="IPR053227">
    <property type="entry name" value="TRPL-trafficking_regulator"/>
</dbReference>
<feature type="domain" description="NadR/Ttd14 AAA" evidence="1">
    <location>
        <begin position="18"/>
        <end position="194"/>
    </location>
</feature>
<dbReference type="AlphaFoldDB" id="A0A928TW73"/>
<accession>A0A928TW73</accession>
<dbReference type="Gene3D" id="3.40.50.300">
    <property type="entry name" value="P-loop containing nucleotide triphosphate hydrolases"/>
    <property type="match status" value="1"/>
</dbReference>
<protein>
    <submittedName>
        <fullName evidence="2">ATP-binding protein</fullName>
    </submittedName>
</protein>
<proteinExistence type="predicted"/>
<keyword evidence="2" id="KW-0547">Nucleotide-binding</keyword>
<evidence type="ECO:0000313" key="3">
    <source>
        <dbReference type="Proteomes" id="UP000710385"/>
    </source>
</evidence>
<dbReference type="GO" id="GO:0070300">
    <property type="term" value="F:phosphatidic acid binding"/>
    <property type="evidence" value="ECO:0007669"/>
    <property type="project" value="TreeGrafter"/>
</dbReference>
<dbReference type="GO" id="GO:0005524">
    <property type="term" value="F:ATP binding"/>
    <property type="evidence" value="ECO:0007669"/>
    <property type="project" value="UniProtKB-KW"/>
</dbReference>
<keyword evidence="2" id="KW-0067">ATP-binding</keyword>
<sequence>MHSETGNTSSPEQQYVPRILLAGGQCSGKSEMMEELRRHFGTEVLCVPEVSSLLREYMGIRPNVEDADEIREFQYRLFRIQKECESLADITAFRRGQRAVVLDRGTLCGAVYLPGGYEEWGRLCGTTRDREYRRYDLVLYHEQAGKETYNQRAEQKEYRPSAFPIAVERAHGLGALWQDHSRFLFIPYSQDWDEKKKAVIVAIRTFLREIPLTTQKAVPGSRSSEGALSGSKVG</sequence>
<gene>
    <name evidence="2" type="ORF">HS096_00780</name>
</gene>
<dbReference type="PANTHER" id="PTHR34932">
    <property type="entry name" value="TRPL TRANSLOCATION DEFECT PROTEIN 14"/>
    <property type="match status" value="1"/>
</dbReference>
<comment type="caution">
    <text evidence="2">The sequence shown here is derived from an EMBL/GenBank/DDBJ whole genome shotgun (WGS) entry which is preliminary data.</text>
</comment>
<dbReference type="Proteomes" id="UP000710385">
    <property type="component" value="Unassembled WGS sequence"/>
</dbReference>
<dbReference type="EMBL" id="JABTTY010000001">
    <property type="protein sequence ID" value="MBE7524923.1"/>
    <property type="molecule type" value="Genomic_DNA"/>
</dbReference>
<dbReference type="PANTHER" id="PTHR34932:SF1">
    <property type="entry name" value="TRPL TRANSLOCATION DEFECT PROTEIN 14"/>
    <property type="match status" value="1"/>
</dbReference>
<evidence type="ECO:0000259" key="1">
    <source>
        <dbReference type="Pfam" id="PF13521"/>
    </source>
</evidence>
<dbReference type="GO" id="GO:0005525">
    <property type="term" value="F:GTP binding"/>
    <property type="evidence" value="ECO:0007669"/>
    <property type="project" value="TreeGrafter"/>
</dbReference>
<evidence type="ECO:0000313" key="2">
    <source>
        <dbReference type="EMBL" id="MBE7524923.1"/>
    </source>
</evidence>
<reference evidence="2" key="1">
    <citation type="submission" date="2020-05" db="EMBL/GenBank/DDBJ databases">
        <title>High-Quality Genomes of Partial-Nitritation/Anammox System by Hierarchical Clustering Based Hybrid Assembly.</title>
        <authorList>
            <person name="Liu L."/>
            <person name="Wang Y."/>
            <person name="Che Y."/>
            <person name="Chen Y."/>
            <person name="Xia Y."/>
            <person name="Luo R."/>
            <person name="Cheng S.H."/>
            <person name="Zheng C."/>
            <person name="Zhang T."/>
        </authorList>
    </citation>
    <scope>NUCLEOTIDE SEQUENCE</scope>
    <source>
        <strain evidence="2">H1_PAT1</strain>
    </source>
</reference>